<name>A0A9W9VCN4_9EURO</name>
<organism evidence="8 9">
    <name type="scientific">Penicillium cosmopolitanum</name>
    <dbReference type="NCBI Taxonomy" id="1131564"/>
    <lineage>
        <taxon>Eukaryota</taxon>
        <taxon>Fungi</taxon>
        <taxon>Dikarya</taxon>
        <taxon>Ascomycota</taxon>
        <taxon>Pezizomycotina</taxon>
        <taxon>Eurotiomycetes</taxon>
        <taxon>Eurotiomycetidae</taxon>
        <taxon>Eurotiales</taxon>
        <taxon>Aspergillaceae</taxon>
        <taxon>Penicillium</taxon>
    </lineage>
</organism>
<dbReference type="RefSeq" id="XP_056482127.1">
    <property type="nucleotide sequence ID" value="XM_056638620.1"/>
</dbReference>
<evidence type="ECO:0000256" key="5">
    <source>
        <dbReference type="ARBA" id="ARBA00023163"/>
    </source>
</evidence>
<reference evidence="8" key="2">
    <citation type="journal article" date="2023" name="IMA Fungus">
        <title>Comparative genomic study of the Penicillium genus elucidates a diverse pangenome and 15 lateral gene transfer events.</title>
        <authorList>
            <person name="Petersen C."/>
            <person name="Sorensen T."/>
            <person name="Nielsen M.R."/>
            <person name="Sondergaard T.E."/>
            <person name="Sorensen J.L."/>
            <person name="Fitzpatrick D.A."/>
            <person name="Frisvad J.C."/>
            <person name="Nielsen K.L."/>
        </authorList>
    </citation>
    <scope>NUCLEOTIDE SEQUENCE</scope>
    <source>
        <strain evidence="8">IBT 29677</strain>
    </source>
</reference>
<dbReference type="GO" id="GO:0008270">
    <property type="term" value="F:zinc ion binding"/>
    <property type="evidence" value="ECO:0007669"/>
    <property type="project" value="InterPro"/>
</dbReference>
<keyword evidence="9" id="KW-1185">Reference proteome</keyword>
<proteinExistence type="predicted"/>
<evidence type="ECO:0000256" key="6">
    <source>
        <dbReference type="ARBA" id="ARBA00023242"/>
    </source>
</evidence>
<keyword evidence="2" id="KW-0479">Metal-binding</keyword>
<gene>
    <name evidence="8" type="ORF">N7509_013983</name>
</gene>
<evidence type="ECO:0000259" key="7">
    <source>
        <dbReference type="SMART" id="SM00906"/>
    </source>
</evidence>
<protein>
    <recommendedName>
        <fullName evidence="7">Xylanolytic transcriptional activator regulatory domain-containing protein</fullName>
    </recommendedName>
</protein>
<keyword evidence="3" id="KW-0805">Transcription regulation</keyword>
<dbReference type="AlphaFoldDB" id="A0A9W9VCN4"/>
<evidence type="ECO:0000256" key="2">
    <source>
        <dbReference type="ARBA" id="ARBA00022723"/>
    </source>
</evidence>
<dbReference type="OrthoDB" id="3037908at2759"/>
<dbReference type="CDD" id="cd12148">
    <property type="entry name" value="fungal_TF_MHR"/>
    <property type="match status" value="1"/>
</dbReference>
<dbReference type="PANTHER" id="PTHR47338">
    <property type="entry name" value="ZN(II)2CYS6 TRANSCRIPTION FACTOR (EUROFUNG)-RELATED"/>
    <property type="match status" value="1"/>
</dbReference>
<dbReference type="GO" id="GO:0000981">
    <property type="term" value="F:DNA-binding transcription factor activity, RNA polymerase II-specific"/>
    <property type="evidence" value="ECO:0007669"/>
    <property type="project" value="InterPro"/>
</dbReference>
<dbReference type="InterPro" id="IPR050815">
    <property type="entry name" value="TF_fung"/>
</dbReference>
<comment type="subcellular location">
    <subcellularLocation>
        <location evidence="1">Nucleus</location>
    </subcellularLocation>
</comment>
<dbReference type="GO" id="GO:0006351">
    <property type="term" value="P:DNA-templated transcription"/>
    <property type="evidence" value="ECO:0007669"/>
    <property type="project" value="InterPro"/>
</dbReference>
<evidence type="ECO:0000256" key="3">
    <source>
        <dbReference type="ARBA" id="ARBA00023015"/>
    </source>
</evidence>
<dbReference type="EMBL" id="JAPZBU010000012">
    <property type="protein sequence ID" value="KAJ5377097.1"/>
    <property type="molecule type" value="Genomic_DNA"/>
</dbReference>
<evidence type="ECO:0000256" key="4">
    <source>
        <dbReference type="ARBA" id="ARBA00023125"/>
    </source>
</evidence>
<dbReference type="Proteomes" id="UP001147747">
    <property type="component" value="Unassembled WGS sequence"/>
</dbReference>
<comment type="caution">
    <text evidence="8">The sequence shown here is derived from an EMBL/GenBank/DDBJ whole genome shotgun (WGS) entry which is preliminary data.</text>
</comment>
<dbReference type="GeneID" id="81377600"/>
<keyword evidence="6" id="KW-0539">Nucleus</keyword>
<dbReference type="SMART" id="SM00906">
    <property type="entry name" value="Fungal_trans"/>
    <property type="match status" value="1"/>
</dbReference>
<evidence type="ECO:0000313" key="9">
    <source>
        <dbReference type="Proteomes" id="UP001147747"/>
    </source>
</evidence>
<dbReference type="Pfam" id="PF04082">
    <property type="entry name" value="Fungal_trans"/>
    <property type="match status" value="1"/>
</dbReference>
<reference evidence="8" key="1">
    <citation type="submission" date="2022-12" db="EMBL/GenBank/DDBJ databases">
        <authorList>
            <person name="Petersen C."/>
        </authorList>
    </citation>
    <scope>NUCLEOTIDE SEQUENCE</scope>
    <source>
        <strain evidence="8">IBT 29677</strain>
    </source>
</reference>
<evidence type="ECO:0000256" key="1">
    <source>
        <dbReference type="ARBA" id="ARBA00004123"/>
    </source>
</evidence>
<keyword evidence="5" id="KW-0804">Transcription</keyword>
<dbReference type="InterPro" id="IPR007219">
    <property type="entry name" value="XnlR_reg_dom"/>
</dbReference>
<dbReference type="GO" id="GO:0003677">
    <property type="term" value="F:DNA binding"/>
    <property type="evidence" value="ECO:0007669"/>
    <property type="project" value="UniProtKB-KW"/>
</dbReference>
<dbReference type="GO" id="GO:0005634">
    <property type="term" value="C:nucleus"/>
    <property type="evidence" value="ECO:0007669"/>
    <property type="project" value="UniProtKB-SubCell"/>
</dbReference>
<keyword evidence="4" id="KW-0238">DNA-binding</keyword>
<sequence length="430" mass="48428">MSDAIWRVMNVGNESFAVTVACRIAEFAPKQVSYAGSARCGRREGQKKVSSKLFDSRPPSYNASWTNAEQGISNVMYQDIGRTIYLQARKELENIELQGTGLDSVDVEQAQAWTLIAFYEIIRAYYRRAWMSIGRASRLLQLMGLHSIDNEGEFIEGNGRSLRNDIETEEQRRTFWMAYCLDRLVGIRNNWPLAFNELVICTRLPASETDFQNGEPGFGGFLSEAISTDSEDNIPAFNELIIFVTICARCLSHKQQTAIEPLYGGATQDFWDRHEWLHALLIRKLGRISRMLSSSPIIMDPMRLFAIMVAYTALIYLHNIANFSPSESVNQLSMPAYEEEARVAALEIVKLAQNVDELSIFKVHPLSPFPMYHAADFLSRHCSSAVSYVSEIQKLVAVLQSLKPVSDLAGHYLQLLKSFSPSVQTVEAGI</sequence>
<dbReference type="PANTHER" id="PTHR47338:SF3">
    <property type="entry name" value="C6 FINGER DOMAIN TRANSCRIPTION FACTOR DBAA-RELATED"/>
    <property type="match status" value="1"/>
</dbReference>
<accession>A0A9W9VCN4</accession>
<evidence type="ECO:0000313" key="8">
    <source>
        <dbReference type="EMBL" id="KAJ5377097.1"/>
    </source>
</evidence>
<feature type="domain" description="Xylanolytic transcriptional activator regulatory" evidence="7">
    <location>
        <begin position="129"/>
        <end position="211"/>
    </location>
</feature>